<dbReference type="Proteomes" id="UP000193926">
    <property type="component" value="Unassembled WGS sequence"/>
</dbReference>
<gene>
    <name evidence="2" type="ORF">MGEO_05790</name>
</gene>
<keyword evidence="1" id="KW-1133">Transmembrane helix</keyword>
<feature type="transmembrane region" description="Helical" evidence="1">
    <location>
        <begin position="6"/>
        <end position="24"/>
    </location>
</feature>
<evidence type="ECO:0000256" key="1">
    <source>
        <dbReference type="SAM" id="Phobius"/>
    </source>
</evidence>
<evidence type="ECO:0000313" key="3">
    <source>
        <dbReference type="Proteomes" id="UP000193926"/>
    </source>
</evidence>
<evidence type="ECO:0000313" key="2">
    <source>
        <dbReference type="EMBL" id="OSQ52181.1"/>
    </source>
</evidence>
<name>A0A1X4NNS9_9RHOB</name>
<keyword evidence="3" id="KW-1185">Reference proteome</keyword>
<keyword evidence="1" id="KW-0472">Membrane</keyword>
<dbReference type="OrthoDB" id="7659261at2"/>
<protein>
    <submittedName>
        <fullName evidence="2">NADH dehydrogenase</fullName>
    </submittedName>
</protein>
<reference evidence="2 3" key="1">
    <citation type="submission" date="2014-03" db="EMBL/GenBank/DDBJ databases">
        <title>The draft genome sequence of Marivita geojedonensis KCTC 23882.</title>
        <authorList>
            <person name="Lai Q."/>
            <person name="Shao Z."/>
        </authorList>
    </citation>
    <scope>NUCLEOTIDE SEQUENCE [LARGE SCALE GENOMIC DNA]</scope>
    <source>
        <strain evidence="2 3">DPG-138</strain>
    </source>
</reference>
<organism evidence="2 3">
    <name type="scientific">Marivita geojedonensis</name>
    <dbReference type="NCBI Taxonomy" id="1123756"/>
    <lineage>
        <taxon>Bacteria</taxon>
        <taxon>Pseudomonadati</taxon>
        <taxon>Pseudomonadota</taxon>
        <taxon>Alphaproteobacteria</taxon>
        <taxon>Rhodobacterales</taxon>
        <taxon>Roseobacteraceae</taxon>
        <taxon>Marivita</taxon>
    </lineage>
</organism>
<proteinExistence type="predicted"/>
<accession>A0A1X4NNS9</accession>
<keyword evidence="1" id="KW-0812">Transmembrane</keyword>
<feature type="transmembrane region" description="Helical" evidence="1">
    <location>
        <begin position="31"/>
        <end position="51"/>
    </location>
</feature>
<dbReference type="STRING" id="1123756.MGEO_05790"/>
<comment type="caution">
    <text evidence="2">The sequence shown here is derived from an EMBL/GenBank/DDBJ whole genome shotgun (WGS) entry which is preliminary data.</text>
</comment>
<dbReference type="AlphaFoldDB" id="A0A1X4NNS9"/>
<sequence length="61" mass="6660">MGGGGLIWFLIIGVLIVVPFWKLLPRYGLPSWAALLTIFPLVALVFLWIMAFKDNGGGGRS</sequence>
<dbReference type="EMBL" id="JFKC01000003">
    <property type="protein sequence ID" value="OSQ52181.1"/>
    <property type="molecule type" value="Genomic_DNA"/>
</dbReference>